<accession>A0ABP7LPM1</accession>
<dbReference type="PROSITE" id="PS51257">
    <property type="entry name" value="PROKAR_LIPOPROTEIN"/>
    <property type="match status" value="1"/>
</dbReference>
<comment type="caution">
    <text evidence="2">The sequence shown here is derived from an EMBL/GenBank/DDBJ whole genome shotgun (WGS) entry which is preliminary data.</text>
</comment>
<dbReference type="Proteomes" id="UP001500133">
    <property type="component" value="Unassembled WGS sequence"/>
</dbReference>
<proteinExistence type="predicted"/>
<evidence type="ECO:0000313" key="3">
    <source>
        <dbReference type="Proteomes" id="UP001500133"/>
    </source>
</evidence>
<sequence length="494" mass="52653">MMQGAIKAVALAAAVTALAGCSSYQQRSQMEAFNASWVQGDYQAAAEAMKAKPGFGGAKKAEDKRLLQVLHQAEAKRMLGAHAEAVALYDEAEAGMKLDDTSGVASNLLEGGMSVLINDAERDYTPMLAETVLVNTYKGLSFLQQGQRDLARIEFNRADDRTRRAVASFADEIAAQQAALKDGDSAEQASISDSLESDALQQSVAQHYGSTSQWNVYSQFIVPASTYLHGLFFLASRDSGDLDKASVSLSRVADMAPGNKALRADAELAEALASGRQSRQRLTPQVWVLYENGLGPVAKETRFDVPLLLFHGNSSVPAYTGIALPRYSNRTANRDTLAVQADGSPIALEAFSPMSKVIKTEMQSRFPAVLGRAVASAAVKALVQKTAADEMGAVGQLGSALFAATTTRADLRSWQATPAHWEATRFDRPASGALALSTEAGPLGELTLPDWPYTLVYIKRPSQQGPAQVSLIDLQGEQPGEQLTLGAVPAVASR</sequence>
<organism evidence="2 3">
    <name type="scientific">Halomonas cibimaris</name>
    <dbReference type="NCBI Taxonomy" id="657012"/>
    <lineage>
        <taxon>Bacteria</taxon>
        <taxon>Pseudomonadati</taxon>
        <taxon>Pseudomonadota</taxon>
        <taxon>Gammaproteobacteria</taxon>
        <taxon>Oceanospirillales</taxon>
        <taxon>Halomonadaceae</taxon>
        <taxon>Halomonas</taxon>
    </lineage>
</organism>
<evidence type="ECO:0000256" key="1">
    <source>
        <dbReference type="SAM" id="SignalP"/>
    </source>
</evidence>
<feature type="chain" id="PRO_5047319799" description="Lipoprotein" evidence="1">
    <location>
        <begin position="20"/>
        <end position="494"/>
    </location>
</feature>
<evidence type="ECO:0008006" key="4">
    <source>
        <dbReference type="Google" id="ProtNLM"/>
    </source>
</evidence>
<reference evidence="3" key="1">
    <citation type="journal article" date="2019" name="Int. J. Syst. Evol. Microbiol.">
        <title>The Global Catalogue of Microorganisms (GCM) 10K type strain sequencing project: providing services to taxonomists for standard genome sequencing and annotation.</title>
        <authorList>
            <consortium name="The Broad Institute Genomics Platform"/>
            <consortium name="The Broad Institute Genome Sequencing Center for Infectious Disease"/>
            <person name="Wu L."/>
            <person name="Ma J."/>
        </authorList>
    </citation>
    <scope>NUCLEOTIDE SEQUENCE [LARGE SCALE GENOMIC DNA]</scope>
    <source>
        <strain evidence="3">JCM 16914</strain>
    </source>
</reference>
<evidence type="ECO:0000313" key="2">
    <source>
        <dbReference type="EMBL" id="GAA3906094.1"/>
    </source>
</evidence>
<dbReference type="EMBL" id="BAAAZT010000070">
    <property type="protein sequence ID" value="GAA3906094.1"/>
    <property type="molecule type" value="Genomic_DNA"/>
</dbReference>
<feature type="signal peptide" evidence="1">
    <location>
        <begin position="1"/>
        <end position="19"/>
    </location>
</feature>
<name>A0ABP7LPM1_9GAMM</name>
<protein>
    <recommendedName>
        <fullName evidence="4">Lipoprotein</fullName>
    </recommendedName>
</protein>
<gene>
    <name evidence="2" type="ORF">GCM10022228_15430</name>
</gene>
<keyword evidence="1" id="KW-0732">Signal</keyword>
<dbReference type="RefSeq" id="WP_344704014.1">
    <property type="nucleotide sequence ID" value="NZ_BAAAZT010000070.1"/>
</dbReference>
<keyword evidence="3" id="KW-1185">Reference proteome</keyword>